<gene>
    <name evidence="3" type="ORF">FSP39_007458</name>
</gene>
<dbReference type="SUPFAM" id="SSF53335">
    <property type="entry name" value="S-adenosyl-L-methionine-dependent methyltransferases"/>
    <property type="match status" value="1"/>
</dbReference>
<dbReference type="AlphaFoldDB" id="A0AA88XVG8"/>
<keyword evidence="1" id="KW-0472">Membrane</keyword>
<name>A0AA88XVG8_PINIB</name>
<dbReference type="PROSITE" id="PS51257">
    <property type="entry name" value="PROKAR_LIPOPROTEIN"/>
    <property type="match status" value="1"/>
</dbReference>
<proteinExistence type="predicted"/>
<dbReference type="InterPro" id="IPR025714">
    <property type="entry name" value="Methyltranfer_dom"/>
</dbReference>
<feature type="domain" description="Methyltransferase" evidence="2">
    <location>
        <begin position="344"/>
        <end position="519"/>
    </location>
</feature>
<dbReference type="InterPro" id="IPR026913">
    <property type="entry name" value="METTL24"/>
</dbReference>
<evidence type="ECO:0000256" key="1">
    <source>
        <dbReference type="SAM" id="Phobius"/>
    </source>
</evidence>
<dbReference type="InterPro" id="IPR029063">
    <property type="entry name" value="SAM-dependent_MTases_sf"/>
</dbReference>
<dbReference type="Pfam" id="PF13383">
    <property type="entry name" value="Methyltransf_22"/>
    <property type="match status" value="1"/>
</dbReference>
<keyword evidence="1" id="KW-0812">Transmembrane</keyword>
<dbReference type="PANTHER" id="PTHR32026:SF10">
    <property type="entry name" value="METHYLTRANSFERASE-LIKE PROTEIN 24-RELATED"/>
    <property type="match status" value="1"/>
</dbReference>
<dbReference type="Gene3D" id="3.40.50.150">
    <property type="entry name" value="Vaccinia Virus protein VP39"/>
    <property type="match status" value="1"/>
</dbReference>
<dbReference type="PANTHER" id="PTHR32026">
    <property type="entry name" value="METHYLTRANSFERASE-LIKE PROTEIN 24"/>
    <property type="match status" value="1"/>
</dbReference>
<evidence type="ECO:0000259" key="2">
    <source>
        <dbReference type="Pfam" id="PF13383"/>
    </source>
</evidence>
<sequence length="556" mass="64259">MKRIQWDKCSVTLVTLVGCLTIVYINSLIFPFQNNSDENTKQINDRERPYIVTEYRPQIPLPRDAAMDSTRKNRIFNENCLLTRAEGERPIVLPPKRTTDTYDLHDMGCLLNRYLSSLQTLCKQQLFMGNIPHGGVMYCADIDPQPSGNVYFYESGIEEFKRLLMDLVHRFKINVTYFYKTSPLKVSLGSSKGVFSQIQDAKSVDTFQIKKDNKMKIVPLVIQHSTLKTFQEFLRTDLLDPVQVLILKLHYEASSYTKDGLRQWLETLRTIYAKDYRLYWFDRSFHCVSKNPKFNNCFTVCFIRRNKSTRITAKDFTLPDKTAISGMSDGGAMSIFQSFLSIIQYHCKEFVRVGKTTDGGWDVCIDPKYAPRKPCIVYSFGIAFDWSFDESMAKTFGCKVYSYDPSMDLPIHSHSPGVYFYNIGISSKDTSIPGLTVKGPKGQRKMAWKLRTLKSLLKENGHLNRRIDILKMDVEEAEWAAIPNMISTGVLKNVKQLYIEFHGGGNKNQLMVVRQLYDEGFRVFWLHRNPVSPCNRYVNFVPVCKCLEIYFVNTHI</sequence>
<feature type="transmembrane region" description="Helical" evidence="1">
    <location>
        <begin position="12"/>
        <end position="32"/>
    </location>
</feature>
<dbReference type="Proteomes" id="UP001186944">
    <property type="component" value="Unassembled WGS sequence"/>
</dbReference>
<dbReference type="EMBL" id="VSWD01000009">
    <property type="protein sequence ID" value="KAK3092809.1"/>
    <property type="molecule type" value="Genomic_DNA"/>
</dbReference>
<accession>A0AA88XVG8</accession>
<keyword evidence="1" id="KW-1133">Transmembrane helix</keyword>
<evidence type="ECO:0000313" key="3">
    <source>
        <dbReference type="EMBL" id="KAK3092809.1"/>
    </source>
</evidence>
<protein>
    <recommendedName>
        <fullName evidence="2">Methyltransferase domain-containing protein</fullName>
    </recommendedName>
</protein>
<keyword evidence="4" id="KW-1185">Reference proteome</keyword>
<organism evidence="3 4">
    <name type="scientific">Pinctada imbricata</name>
    <name type="common">Atlantic pearl-oyster</name>
    <name type="synonym">Pinctada martensii</name>
    <dbReference type="NCBI Taxonomy" id="66713"/>
    <lineage>
        <taxon>Eukaryota</taxon>
        <taxon>Metazoa</taxon>
        <taxon>Spiralia</taxon>
        <taxon>Lophotrochozoa</taxon>
        <taxon>Mollusca</taxon>
        <taxon>Bivalvia</taxon>
        <taxon>Autobranchia</taxon>
        <taxon>Pteriomorphia</taxon>
        <taxon>Pterioida</taxon>
        <taxon>Pterioidea</taxon>
        <taxon>Pteriidae</taxon>
        <taxon>Pinctada</taxon>
    </lineage>
</organism>
<evidence type="ECO:0000313" key="4">
    <source>
        <dbReference type="Proteomes" id="UP001186944"/>
    </source>
</evidence>
<comment type="caution">
    <text evidence="3">The sequence shown here is derived from an EMBL/GenBank/DDBJ whole genome shotgun (WGS) entry which is preliminary data.</text>
</comment>
<reference evidence="3" key="1">
    <citation type="submission" date="2019-08" db="EMBL/GenBank/DDBJ databases">
        <title>The improved chromosome-level genome for the pearl oyster Pinctada fucata martensii using PacBio sequencing and Hi-C.</title>
        <authorList>
            <person name="Zheng Z."/>
        </authorList>
    </citation>
    <scope>NUCLEOTIDE SEQUENCE</scope>
    <source>
        <strain evidence="3">ZZ-2019</strain>
        <tissue evidence="3">Adductor muscle</tissue>
    </source>
</reference>